<dbReference type="Gene3D" id="3.40.50.620">
    <property type="entry name" value="HUPs"/>
    <property type="match status" value="1"/>
</dbReference>
<dbReference type="InterPro" id="IPR006015">
    <property type="entry name" value="Universal_stress_UspA"/>
</dbReference>
<name>A0A7C9TIJ2_9BURK</name>
<dbReference type="InterPro" id="IPR006016">
    <property type="entry name" value="UspA"/>
</dbReference>
<evidence type="ECO:0000259" key="2">
    <source>
        <dbReference type="Pfam" id="PF00582"/>
    </source>
</evidence>
<dbReference type="SUPFAM" id="SSF52402">
    <property type="entry name" value="Adenine nucleotide alpha hydrolases-like"/>
    <property type="match status" value="1"/>
</dbReference>
<reference evidence="3 4" key="1">
    <citation type="submission" date="2020-02" db="EMBL/GenBank/DDBJ databases">
        <title>Ideonella bacterium strain TBM-1.</title>
        <authorList>
            <person name="Chen W.-M."/>
        </authorList>
    </citation>
    <scope>NUCLEOTIDE SEQUENCE [LARGE SCALE GENOMIC DNA]</scope>
    <source>
        <strain evidence="3 4">TBM-1</strain>
    </source>
</reference>
<dbReference type="InterPro" id="IPR014729">
    <property type="entry name" value="Rossmann-like_a/b/a_fold"/>
</dbReference>
<gene>
    <name evidence="3" type="ORF">G3A44_08770</name>
</gene>
<dbReference type="AlphaFoldDB" id="A0A7C9TIJ2"/>
<dbReference type="Pfam" id="PF00582">
    <property type="entry name" value="Usp"/>
    <property type="match status" value="1"/>
</dbReference>
<comment type="caution">
    <text evidence="3">The sequence shown here is derived from an EMBL/GenBank/DDBJ whole genome shotgun (WGS) entry which is preliminary data.</text>
</comment>
<sequence>MLHYLIPTDGSDVSLDAVRHVLRLRRHGLQCQVVLAHVREPVHLYEVVLAPDVEVLEQAGQGAAAHALQPALALLQAAGLEAATEVVTGDPAHELAPLAERCGCDAIVISTAGQGWLSNDRVGRVAEAVLHHATVPVTLVRRVDLEEASAEEASDGDTAEA</sequence>
<dbReference type="PRINTS" id="PR01438">
    <property type="entry name" value="UNVRSLSTRESS"/>
</dbReference>
<dbReference type="EMBL" id="JAAGOH010000008">
    <property type="protein sequence ID" value="NDY91280.1"/>
    <property type="molecule type" value="Genomic_DNA"/>
</dbReference>
<dbReference type="PANTHER" id="PTHR46268:SF6">
    <property type="entry name" value="UNIVERSAL STRESS PROTEIN UP12"/>
    <property type="match status" value="1"/>
</dbReference>
<organism evidence="3 4">
    <name type="scientific">Ideonella livida</name>
    <dbReference type="NCBI Taxonomy" id="2707176"/>
    <lineage>
        <taxon>Bacteria</taxon>
        <taxon>Pseudomonadati</taxon>
        <taxon>Pseudomonadota</taxon>
        <taxon>Betaproteobacteria</taxon>
        <taxon>Burkholderiales</taxon>
        <taxon>Sphaerotilaceae</taxon>
        <taxon>Ideonella</taxon>
    </lineage>
</organism>
<dbReference type="PANTHER" id="PTHR46268">
    <property type="entry name" value="STRESS RESPONSE PROTEIN NHAX"/>
    <property type="match status" value="1"/>
</dbReference>
<evidence type="ECO:0000256" key="1">
    <source>
        <dbReference type="ARBA" id="ARBA00008791"/>
    </source>
</evidence>
<feature type="domain" description="UspA" evidence="2">
    <location>
        <begin position="5"/>
        <end position="141"/>
    </location>
</feature>
<protein>
    <submittedName>
        <fullName evidence="3">Universal stress protein</fullName>
    </submittedName>
</protein>
<proteinExistence type="inferred from homology"/>
<keyword evidence="4" id="KW-1185">Reference proteome</keyword>
<accession>A0A7C9TIJ2</accession>
<dbReference type="Proteomes" id="UP000484255">
    <property type="component" value="Unassembled WGS sequence"/>
</dbReference>
<evidence type="ECO:0000313" key="4">
    <source>
        <dbReference type="Proteomes" id="UP000484255"/>
    </source>
</evidence>
<comment type="similarity">
    <text evidence="1">Belongs to the universal stress protein A family.</text>
</comment>
<evidence type="ECO:0000313" key="3">
    <source>
        <dbReference type="EMBL" id="NDY91280.1"/>
    </source>
</evidence>
<dbReference type="RefSeq" id="WP_163457132.1">
    <property type="nucleotide sequence ID" value="NZ_JAAGOH010000008.1"/>
</dbReference>